<reference evidence="2" key="1">
    <citation type="journal article" date="2019" name="Int. J. Syst. Evol. Microbiol.">
        <title>The Global Catalogue of Microorganisms (GCM) 10K type strain sequencing project: providing services to taxonomists for standard genome sequencing and annotation.</title>
        <authorList>
            <consortium name="The Broad Institute Genomics Platform"/>
            <consortium name="The Broad Institute Genome Sequencing Center for Infectious Disease"/>
            <person name="Wu L."/>
            <person name="Ma J."/>
        </authorList>
    </citation>
    <scope>NUCLEOTIDE SEQUENCE [LARGE SCALE GENOMIC DNA]</scope>
    <source>
        <strain evidence="2">KCTC 42644</strain>
    </source>
</reference>
<dbReference type="PROSITE" id="PS51257">
    <property type="entry name" value="PROKAR_LIPOPROTEIN"/>
    <property type="match status" value="1"/>
</dbReference>
<evidence type="ECO:0000313" key="2">
    <source>
        <dbReference type="Proteomes" id="UP001595615"/>
    </source>
</evidence>
<evidence type="ECO:0000313" key="1">
    <source>
        <dbReference type="EMBL" id="MFC3712276.1"/>
    </source>
</evidence>
<evidence type="ECO:0008006" key="3">
    <source>
        <dbReference type="Google" id="ProtNLM"/>
    </source>
</evidence>
<proteinExistence type="predicted"/>
<accession>A0ABV7X845</accession>
<name>A0ABV7X845_9SPHN</name>
<keyword evidence="2" id="KW-1185">Reference proteome</keyword>
<protein>
    <recommendedName>
        <fullName evidence="3">Lipoprotein</fullName>
    </recommendedName>
</protein>
<organism evidence="1 2">
    <name type="scientific">Sphingoaurantiacus capsulatus</name>
    <dbReference type="NCBI Taxonomy" id="1771310"/>
    <lineage>
        <taxon>Bacteria</taxon>
        <taxon>Pseudomonadati</taxon>
        <taxon>Pseudomonadota</taxon>
        <taxon>Alphaproteobacteria</taxon>
        <taxon>Sphingomonadales</taxon>
        <taxon>Sphingosinicellaceae</taxon>
        <taxon>Sphingoaurantiacus</taxon>
    </lineage>
</organism>
<sequence>MIPATARVSICAGLMAGIVAGCSPEAPQQEKRQEVVAAPRPASVTGWEDYKFGMSFDEAVTARSDVEWNAVSFVECRPEMATKGCYLVSDDRETYLPLIDGIAFSPNLTFNARGKLISVALDFDEEGEVTKSQCLDILERTIDRISSTYGPIDYWRERPGVDGEERGWKKVVAKTAAGNAYRYGLQVADDDYVTTPMRTHRPDSVPLDSDRPITEWGSGPYVTVFSHLITLGRGNRSCSVNIDYRSGEERPSR</sequence>
<comment type="caution">
    <text evidence="1">The sequence shown here is derived from an EMBL/GenBank/DDBJ whole genome shotgun (WGS) entry which is preliminary data.</text>
</comment>
<dbReference type="EMBL" id="JBHRXV010000004">
    <property type="protein sequence ID" value="MFC3712276.1"/>
    <property type="molecule type" value="Genomic_DNA"/>
</dbReference>
<gene>
    <name evidence="1" type="ORF">ACFOMD_06825</name>
</gene>
<dbReference type="RefSeq" id="WP_380858829.1">
    <property type="nucleotide sequence ID" value="NZ_JBHRXV010000004.1"/>
</dbReference>
<dbReference type="Proteomes" id="UP001595615">
    <property type="component" value="Unassembled WGS sequence"/>
</dbReference>